<evidence type="ECO:0000313" key="15">
    <source>
        <dbReference type="Proteomes" id="UP000244128"/>
    </source>
</evidence>
<feature type="domain" description="Ancillary SecYEG translocon subunit/Cell division coordinator CpoB TPR" evidence="10">
    <location>
        <begin position="16"/>
        <end position="208"/>
    </location>
</feature>
<dbReference type="GO" id="GO:0044877">
    <property type="term" value="F:protein-containing complex binding"/>
    <property type="evidence" value="ECO:0007669"/>
    <property type="project" value="InterPro"/>
</dbReference>
<evidence type="ECO:0000313" key="11">
    <source>
        <dbReference type="EMBL" id="PTQ77167.1"/>
    </source>
</evidence>
<keyword evidence="4 9" id="KW-1133">Transmembrane helix</keyword>
<feature type="transmembrane region" description="Helical" evidence="9">
    <location>
        <begin position="20"/>
        <end position="39"/>
    </location>
</feature>
<dbReference type="AlphaFoldDB" id="A0A1H8KDP1"/>
<accession>A0A1H8KDP1</accession>
<organism evidence="12 14">
    <name type="scientific">Nitrosomonas oligotropha</name>
    <dbReference type="NCBI Taxonomy" id="42354"/>
    <lineage>
        <taxon>Bacteria</taxon>
        <taxon>Pseudomonadati</taxon>
        <taxon>Pseudomonadota</taxon>
        <taxon>Betaproteobacteria</taxon>
        <taxon>Nitrosomonadales</taxon>
        <taxon>Nitrosomonadaceae</taxon>
        <taxon>Nitrosomonas</taxon>
    </lineage>
</organism>
<dbReference type="RefSeq" id="WP_090315913.1">
    <property type="nucleotide sequence ID" value="NZ_FNOE01000003.1"/>
</dbReference>
<sequence length="211" mass="23289">MAYSHEDQERIEGFAAWWNRYGNTISIFLIAVLVTAGGTKAWQYYQQKQALQAADLYALLQQVQTSEDAAKINDAAQLLTTGYPSSGYAPRAALIAAQADVQAGNNKRAIQTLQWIIDHAKETEMHDLARLRISGILLDEGKYDEALRLLSAGHGKTFAGLYLDRKGDIQVAAGKIAEAKLSYQEAIDKMSKSNNYFNIVQMKLDALGDSD</sequence>
<evidence type="ECO:0000313" key="14">
    <source>
        <dbReference type="Proteomes" id="UP000198814"/>
    </source>
</evidence>
<reference evidence="13 16" key="4">
    <citation type="submission" date="2018-09" db="EMBL/GenBank/DDBJ databases">
        <title>Metagenome Assembled Genomes from an Advanced Water Purification Facility.</title>
        <authorList>
            <person name="Stamps B.W."/>
            <person name="Spear J.R."/>
        </authorList>
    </citation>
    <scope>NUCLEOTIDE SEQUENCE [LARGE SCALE GENOMIC DNA]</scope>
    <source>
        <strain evidence="13">Bin_54_1</strain>
    </source>
</reference>
<dbReference type="SUPFAM" id="SSF48452">
    <property type="entry name" value="TPR-like"/>
    <property type="match status" value="1"/>
</dbReference>
<dbReference type="Proteomes" id="UP000198814">
    <property type="component" value="Unassembled WGS sequence"/>
</dbReference>
<reference evidence="11 15" key="3">
    <citation type="submission" date="2018-04" db="EMBL/GenBank/DDBJ databases">
        <title>Active sludge and wastewater microbial communities from Klosterneuburg, Austria.</title>
        <authorList>
            <person name="Wagner M."/>
        </authorList>
    </citation>
    <scope>NUCLEOTIDE SEQUENCE [LARGE SCALE GENOMIC DNA]</scope>
    <source>
        <strain evidence="11 15">Nm49</strain>
    </source>
</reference>
<dbReference type="Proteomes" id="UP000321055">
    <property type="component" value="Unassembled WGS sequence"/>
</dbReference>
<evidence type="ECO:0000256" key="1">
    <source>
        <dbReference type="ARBA" id="ARBA00004401"/>
    </source>
</evidence>
<evidence type="ECO:0000259" key="10">
    <source>
        <dbReference type="Pfam" id="PF09976"/>
    </source>
</evidence>
<dbReference type="EMBL" id="SSFX01000069">
    <property type="protein sequence ID" value="TXI27737.1"/>
    <property type="molecule type" value="Genomic_DNA"/>
</dbReference>
<evidence type="ECO:0000256" key="5">
    <source>
        <dbReference type="ARBA" id="ARBA00023136"/>
    </source>
</evidence>
<keyword evidence="14" id="KW-1185">Reference proteome</keyword>
<dbReference type="Pfam" id="PF09976">
    <property type="entry name" value="TPR_21"/>
    <property type="match status" value="1"/>
</dbReference>
<keyword evidence="2" id="KW-1003">Cell membrane</keyword>
<dbReference type="PIRSF" id="PIRSF006170">
    <property type="entry name" value="YfgM"/>
    <property type="match status" value="1"/>
</dbReference>
<evidence type="ECO:0000313" key="16">
    <source>
        <dbReference type="Proteomes" id="UP000321055"/>
    </source>
</evidence>
<dbReference type="InterPro" id="IPR018704">
    <property type="entry name" value="SecYEG/CpoB_TPR"/>
</dbReference>
<dbReference type="GO" id="GO:0005886">
    <property type="term" value="C:plasma membrane"/>
    <property type="evidence" value="ECO:0007669"/>
    <property type="project" value="UniProtKB-SubCell"/>
</dbReference>
<proteinExistence type="inferred from homology"/>
<dbReference type="Gene3D" id="1.25.40.10">
    <property type="entry name" value="Tetratricopeptide repeat domain"/>
    <property type="match status" value="1"/>
</dbReference>
<dbReference type="OrthoDB" id="8521102at2"/>
<evidence type="ECO:0000256" key="3">
    <source>
        <dbReference type="ARBA" id="ARBA00022692"/>
    </source>
</evidence>
<comment type="subcellular location">
    <subcellularLocation>
        <location evidence="1">Cell membrane</location>
        <topology evidence="1">Single-pass type II membrane protein</topology>
    </subcellularLocation>
</comment>
<protein>
    <recommendedName>
        <fullName evidence="8">Ancillary SecYEG translocon subunit</fullName>
    </recommendedName>
</protein>
<dbReference type="PANTHER" id="PTHR38035:SF1">
    <property type="entry name" value="ANCILLARY SECYEG TRANSLOCON SUBUNIT"/>
    <property type="match status" value="1"/>
</dbReference>
<evidence type="ECO:0000313" key="12">
    <source>
        <dbReference type="EMBL" id="SEN90877.1"/>
    </source>
</evidence>
<keyword evidence="3 9" id="KW-0812">Transmembrane</keyword>
<evidence type="ECO:0000256" key="7">
    <source>
        <dbReference type="ARBA" id="ARBA00024197"/>
    </source>
</evidence>
<evidence type="ECO:0000256" key="2">
    <source>
        <dbReference type="ARBA" id="ARBA00022475"/>
    </source>
</evidence>
<dbReference type="InterPro" id="IPR011990">
    <property type="entry name" value="TPR-like_helical_dom_sf"/>
</dbReference>
<dbReference type="STRING" id="42354.SAMN05216333_10285"/>
<evidence type="ECO:0000313" key="13">
    <source>
        <dbReference type="EMBL" id="TXI27737.1"/>
    </source>
</evidence>
<reference evidence="14" key="2">
    <citation type="submission" date="2016-10" db="EMBL/GenBank/DDBJ databases">
        <authorList>
            <person name="Varghese N."/>
            <person name="Submissions S."/>
        </authorList>
    </citation>
    <scope>NUCLEOTIDE SEQUENCE [LARGE SCALE GENOMIC DNA]</scope>
    <source>
        <strain evidence="14">Nm76</strain>
    </source>
</reference>
<dbReference type="Proteomes" id="UP000244128">
    <property type="component" value="Unassembled WGS sequence"/>
</dbReference>
<reference evidence="12" key="1">
    <citation type="submission" date="2016-10" db="EMBL/GenBank/DDBJ databases">
        <authorList>
            <person name="de Groot N.N."/>
        </authorList>
    </citation>
    <scope>NUCLEOTIDE SEQUENCE [LARGE SCALE GENOMIC DNA]</scope>
    <source>
        <strain evidence="12">Nm76</strain>
    </source>
</reference>
<evidence type="ECO:0000256" key="6">
    <source>
        <dbReference type="ARBA" id="ARBA00023186"/>
    </source>
</evidence>
<evidence type="ECO:0000256" key="8">
    <source>
        <dbReference type="ARBA" id="ARBA00024235"/>
    </source>
</evidence>
<dbReference type="PANTHER" id="PTHR38035">
    <property type="entry name" value="UPF0070 PROTEIN YFGM"/>
    <property type="match status" value="1"/>
</dbReference>
<keyword evidence="6" id="KW-0143">Chaperone</keyword>
<evidence type="ECO:0000256" key="9">
    <source>
        <dbReference type="SAM" id="Phobius"/>
    </source>
</evidence>
<name>A0A1H8KDP1_9PROT</name>
<dbReference type="EMBL" id="QAOI01000010">
    <property type="protein sequence ID" value="PTQ77167.1"/>
    <property type="molecule type" value="Genomic_DNA"/>
</dbReference>
<evidence type="ECO:0000256" key="4">
    <source>
        <dbReference type="ARBA" id="ARBA00022989"/>
    </source>
</evidence>
<keyword evidence="5 9" id="KW-0472">Membrane</keyword>
<dbReference type="EMBL" id="FODO01000002">
    <property type="protein sequence ID" value="SEN90877.1"/>
    <property type="molecule type" value="Genomic_DNA"/>
</dbReference>
<gene>
    <name evidence="11" type="ORF">C8R26_11087</name>
    <name evidence="13" type="ORF">E6Q60_09035</name>
    <name evidence="12" type="ORF">SAMN05216333_10285</name>
</gene>
<dbReference type="InterPro" id="IPR026039">
    <property type="entry name" value="YfgM"/>
</dbReference>
<comment type="similarity">
    <text evidence="7">Belongs to the YfgM family.</text>
</comment>